<keyword evidence="1" id="KW-0472">Membrane</keyword>
<feature type="transmembrane region" description="Helical" evidence="1">
    <location>
        <begin position="21"/>
        <end position="44"/>
    </location>
</feature>
<sequence length="157" mass="17965">MIAPEVQLLIKEKADTARNQAIGALAFVVLIVTLLTSLGIYQFVVEHTEDSVKKALKEQTIAKIIERLKTSDQEALKIVEKLRKKEQELSSYIGSIHIDLEDIQVSSWQSKFELHQTYLCPDDRVMVGLDFKHEHGQNLTYQEQYRAHCAKLIVTTK</sequence>
<dbReference type="RefSeq" id="WP_070986808.1">
    <property type="nucleotide sequence ID" value="NZ_MKJU01000030.1"/>
</dbReference>
<evidence type="ECO:0000313" key="3">
    <source>
        <dbReference type="Proteomes" id="UP000179786"/>
    </source>
</evidence>
<keyword evidence="1" id="KW-1133">Transmembrane helix</keyword>
<organism evidence="2 3">
    <name type="scientific">Pseudoalteromonas amylolytica</name>
    <dbReference type="NCBI Taxonomy" id="1859457"/>
    <lineage>
        <taxon>Bacteria</taxon>
        <taxon>Pseudomonadati</taxon>
        <taxon>Pseudomonadota</taxon>
        <taxon>Gammaproteobacteria</taxon>
        <taxon>Alteromonadales</taxon>
        <taxon>Pseudoalteromonadaceae</taxon>
        <taxon>Pseudoalteromonas</taxon>
    </lineage>
</organism>
<keyword evidence="3" id="KW-1185">Reference proteome</keyword>
<name>A0A1S1MRM8_9GAMM</name>
<dbReference type="AlphaFoldDB" id="A0A1S1MRM8"/>
<comment type="caution">
    <text evidence="2">The sequence shown here is derived from an EMBL/GenBank/DDBJ whole genome shotgun (WGS) entry which is preliminary data.</text>
</comment>
<evidence type="ECO:0000256" key="1">
    <source>
        <dbReference type="SAM" id="Phobius"/>
    </source>
</evidence>
<keyword evidence="1" id="KW-0812">Transmembrane</keyword>
<dbReference type="Proteomes" id="UP000179786">
    <property type="component" value="Unassembled WGS sequence"/>
</dbReference>
<proteinExistence type="predicted"/>
<gene>
    <name evidence="2" type="ORF">BET10_18945</name>
</gene>
<reference evidence="2 3" key="1">
    <citation type="submission" date="2016-09" db="EMBL/GenBank/DDBJ databases">
        <title>Pseudoalteromonas amylolytica sp. nov., isolated from the surface seawater.</title>
        <authorList>
            <person name="Wu Y.-H."/>
            <person name="Cheng H."/>
            <person name="Jin X.-B."/>
            <person name="Wang C.-S."/>
            <person name="Xu X.-W."/>
        </authorList>
    </citation>
    <scope>NUCLEOTIDE SEQUENCE [LARGE SCALE GENOMIC DNA]</scope>
    <source>
        <strain evidence="2 3">JW1</strain>
    </source>
</reference>
<evidence type="ECO:0000313" key="2">
    <source>
        <dbReference type="EMBL" id="OHU88895.1"/>
    </source>
</evidence>
<dbReference type="OrthoDB" id="9870883at2"/>
<accession>A0A1S1MRM8</accession>
<dbReference type="EMBL" id="MKJU01000030">
    <property type="protein sequence ID" value="OHU88895.1"/>
    <property type="molecule type" value="Genomic_DNA"/>
</dbReference>
<protein>
    <submittedName>
        <fullName evidence="2">Uncharacterized protein</fullName>
    </submittedName>
</protein>